<evidence type="ECO:0000313" key="1">
    <source>
        <dbReference type="EMBL" id="MBM1196779.1"/>
    </source>
</evidence>
<name>A0ABS1ZJY6_9PSED</name>
<organism evidence="1 2">
    <name type="scientific">Pseudomonas weihenstephanensis</name>
    <dbReference type="NCBI Taxonomy" id="1608994"/>
    <lineage>
        <taxon>Bacteria</taxon>
        <taxon>Pseudomonadati</taxon>
        <taxon>Pseudomonadota</taxon>
        <taxon>Gammaproteobacteria</taxon>
        <taxon>Pseudomonadales</taxon>
        <taxon>Pseudomonadaceae</taxon>
        <taxon>Pseudomonas</taxon>
    </lineage>
</organism>
<dbReference type="RefSeq" id="WP_203303349.1">
    <property type="nucleotide sequence ID" value="NZ_JAAEBW010000010.1"/>
</dbReference>
<gene>
    <name evidence="1" type="ORF">GYN02_16560</name>
</gene>
<evidence type="ECO:0000313" key="2">
    <source>
        <dbReference type="Proteomes" id="UP000809529"/>
    </source>
</evidence>
<dbReference type="EMBL" id="JAAEBW010000010">
    <property type="protein sequence ID" value="MBM1196779.1"/>
    <property type="molecule type" value="Genomic_DNA"/>
</dbReference>
<keyword evidence="2" id="KW-1185">Reference proteome</keyword>
<proteinExistence type="predicted"/>
<comment type="caution">
    <text evidence="1">The sequence shown here is derived from an EMBL/GenBank/DDBJ whole genome shotgun (WGS) entry which is preliminary data.</text>
</comment>
<dbReference type="Proteomes" id="UP000809529">
    <property type="component" value="Unassembled WGS sequence"/>
</dbReference>
<sequence>MTNSSLPALQKHTLSDPASHTMVTWIECREPSDQGNSTYKAIIHDDDLDPLLVGLLGHAYDLEALSSVRLIAFEEMQLHVFLEAAVSSSSFPIVEAVWKQVVQQDLYQIYSLAFSSVTEVLTGRSDNRKRTVNTPTDLPN</sequence>
<reference evidence="1 2" key="1">
    <citation type="submission" date="2020-01" db="EMBL/GenBank/DDBJ databases">
        <title>Comparative genomics of meat spoilage bacteria.</title>
        <authorList>
            <person name="Hilgarth M."/>
            <person name="Vogel R.F."/>
        </authorList>
    </citation>
    <scope>NUCLEOTIDE SEQUENCE [LARGE SCALE GENOMIC DNA]</scope>
    <source>
        <strain evidence="1 2">TMW2.2077</strain>
    </source>
</reference>
<protein>
    <submittedName>
        <fullName evidence="1">Uncharacterized protein</fullName>
    </submittedName>
</protein>
<accession>A0ABS1ZJY6</accession>